<dbReference type="AlphaFoldDB" id="A0A9W6WLC5"/>
<feature type="region of interest" description="Disordered" evidence="1">
    <location>
        <begin position="346"/>
        <end position="365"/>
    </location>
</feature>
<dbReference type="Pfam" id="PF13650">
    <property type="entry name" value="Asp_protease_2"/>
    <property type="match status" value="1"/>
</dbReference>
<evidence type="ECO:0000313" key="3">
    <source>
        <dbReference type="Proteomes" id="UP001165083"/>
    </source>
</evidence>
<sequence>MQPPDWDGPVEFRLSPGERYGWWEDHESDDGRKVATVHGAVNNRRTEILLDTVVSLSMISLDLARRLKLRLNFCKQLRVAGLGGVPTIISARTEVKITLGPRVVYILELWVGNIGEGLDVLLGMNFMYSAGVRLCAREGMVQLPDEETVLLSGRGLSQRRQGLDLPVTAHESLYLRPGEHAIIRIQYGQSNPQREVVWAGRGDRWMTQIIYAVKSWPVAVKVVNISPRNVWIDTRTPVARIVEFGFFPSLDGLSARDYDGIKNGKCSFMRSRSPFGATPSKTKGVDDCSFGGARCGCNGKELSAPNAELKVFPPEKCSVGQVQNAASVVDIENVETTERAGQDVKDYQQMSESSEIKDVPSGDVDSDGDEFFDSISVADGEPRVFGMMKARMEISLTCQPVQCLARP</sequence>
<dbReference type="SUPFAM" id="SSF50630">
    <property type="entry name" value="Acid proteases"/>
    <property type="match status" value="1"/>
</dbReference>
<dbReference type="InterPro" id="IPR021109">
    <property type="entry name" value="Peptidase_aspartic_dom_sf"/>
</dbReference>
<evidence type="ECO:0000313" key="2">
    <source>
        <dbReference type="EMBL" id="GMF17877.1"/>
    </source>
</evidence>
<dbReference type="Gene3D" id="2.40.70.10">
    <property type="entry name" value="Acid Proteases"/>
    <property type="match status" value="1"/>
</dbReference>
<protein>
    <submittedName>
        <fullName evidence="2">Unnamed protein product</fullName>
    </submittedName>
</protein>
<keyword evidence="3" id="KW-1185">Reference proteome</keyword>
<name>A0A9W6WLC5_9STRA</name>
<gene>
    <name evidence="2" type="ORF">Plil01_000660500</name>
</gene>
<dbReference type="InterPro" id="IPR034122">
    <property type="entry name" value="Retropepsin-like_bacterial"/>
</dbReference>
<comment type="caution">
    <text evidence="2">The sequence shown here is derived from an EMBL/GenBank/DDBJ whole genome shotgun (WGS) entry which is preliminary data.</text>
</comment>
<accession>A0A9W6WLC5</accession>
<proteinExistence type="predicted"/>
<reference evidence="2" key="1">
    <citation type="submission" date="2023-04" db="EMBL/GenBank/DDBJ databases">
        <title>Phytophthora lilii NBRC 32176.</title>
        <authorList>
            <person name="Ichikawa N."/>
            <person name="Sato H."/>
            <person name="Tonouchi N."/>
        </authorList>
    </citation>
    <scope>NUCLEOTIDE SEQUENCE</scope>
    <source>
        <strain evidence="2">NBRC 32176</strain>
    </source>
</reference>
<organism evidence="2 3">
    <name type="scientific">Phytophthora lilii</name>
    <dbReference type="NCBI Taxonomy" id="2077276"/>
    <lineage>
        <taxon>Eukaryota</taxon>
        <taxon>Sar</taxon>
        <taxon>Stramenopiles</taxon>
        <taxon>Oomycota</taxon>
        <taxon>Peronosporomycetes</taxon>
        <taxon>Peronosporales</taxon>
        <taxon>Peronosporaceae</taxon>
        <taxon>Phytophthora</taxon>
    </lineage>
</organism>
<dbReference type="OrthoDB" id="128412at2759"/>
<dbReference type="CDD" id="cd05483">
    <property type="entry name" value="retropepsin_like_bacteria"/>
    <property type="match status" value="1"/>
</dbReference>
<evidence type="ECO:0000256" key="1">
    <source>
        <dbReference type="SAM" id="MobiDB-lite"/>
    </source>
</evidence>
<dbReference type="Proteomes" id="UP001165083">
    <property type="component" value="Unassembled WGS sequence"/>
</dbReference>
<dbReference type="EMBL" id="BSXW01000298">
    <property type="protein sequence ID" value="GMF17877.1"/>
    <property type="molecule type" value="Genomic_DNA"/>
</dbReference>